<dbReference type="Gene3D" id="2.60.40.10">
    <property type="entry name" value="Immunoglobulins"/>
    <property type="match status" value="2"/>
</dbReference>
<sequence>MEARKEKAALGLNRSPFRTREHTGRGNIMRNPGNRSKSSVSIVAAVGTVQWRFPPKEPQVTCRSNTYPKGFYCSWHLQHPTYIPTDFEVDVQHNQRPLEVTRDEVHKNRCHVKFPELFSSSPYRVNVTAVNSLGRASNAISFEESTIVKPDPPEKVVAKPVANNARRLEVTWNSPSTWPDVETFPLKYFLRYRPLIRDQWQHLAAKTILSSITTRWKPHQSSAGPRFSCASYVHSRSVSRREGFREMKEPARHGERGVGKPFILLRNEGMAAGTVLAERWMPQSSLGSDGKMWHGNNQALAASRQCPWV</sequence>
<dbReference type="EMBL" id="JACTAM010000010">
    <property type="protein sequence ID" value="KAI2660089.1"/>
    <property type="molecule type" value="Genomic_DNA"/>
</dbReference>
<keyword evidence="2" id="KW-1003">Cell membrane</keyword>
<keyword evidence="5" id="KW-0677">Repeat</keyword>
<keyword evidence="8 13" id="KW-0675">Receptor</keyword>
<comment type="subcellular location">
    <subcellularLocation>
        <location evidence="1">Cell membrane</location>
        <topology evidence="1">Lipid-anchor</topology>
        <topology evidence="1">GPI-anchor</topology>
    </subcellularLocation>
</comment>
<dbReference type="InterPro" id="IPR003530">
    <property type="entry name" value="Hematopoietin_rcpt_L_F3_CS"/>
</dbReference>
<gene>
    <name evidence="13" type="ORF">H4Q32_022691</name>
</gene>
<proteinExistence type="predicted"/>
<organism evidence="13 14">
    <name type="scientific">Labeo rohita</name>
    <name type="common">Indian major carp</name>
    <name type="synonym">Cyprinus rohita</name>
    <dbReference type="NCBI Taxonomy" id="84645"/>
    <lineage>
        <taxon>Eukaryota</taxon>
        <taxon>Metazoa</taxon>
        <taxon>Chordata</taxon>
        <taxon>Craniata</taxon>
        <taxon>Vertebrata</taxon>
        <taxon>Euteleostomi</taxon>
        <taxon>Actinopterygii</taxon>
        <taxon>Neopterygii</taxon>
        <taxon>Teleostei</taxon>
        <taxon>Ostariophysi</taxon>
        <taxon>Cypriniformes</taxon>
        <taxon>Cyprinidae</taxon>
        <taxon>Labeoninae</taxon>
        <taxon>Labeonini</taxon>
        <taxon>Labeo</taxon>
    </lineage>
</organism>
<reference evidence="13 14" key="1">
    <citation type="submission" date="2022-01" db="EMBL/GenBank/DDBJ databases">
        <title>A high-quality chromosome-level genome assembly of rohu carp, Labeo rohita.</title>
        <authorList>
            <person name="Arick M.A. II"/>
            <person name="Hsu C.-Y."/>
            <person name="Magbanua Z."/>
            <person name="Pechanova O."/>
            <person name="Grover C."/>
            <person name="Miller E."/>
            <person name="Thrash A."/>
            <person name="Ezzel L."/>
            <person name="Alam S."/>
            <person name="Benzie J."/>
            <person name="Hamilton M."/>
            <person name="Karsi A."/>
            <person name="Lawrence M.L."/>
            <person name="Peterson D.G."/>
        </authorList>
    </citation>
    <scope>NUCLEOTIDE SEQUENCE [LARGE SCALE GENOMIC DNA]</scope>
    <source>
        <strain evidence="14">BAU-BD-2019</strain>
        <tissue evidence="13">Blood</tissue>
    </source>
</reference>
<evidence type="ECO:0000256" key="11">
    <source>
        <dbReference type="SAM" id="MobiDB-lite"/>
    </source>
</evidence>
<dbReference type="PROSITE" id="PS50853">
    <property type="entry name" value="FN3"/>
    <property type="match status" value="1"/>
</dbReference>
<evidence type="ECO:0000256" key="2">
    <source>
        <dbReference type="ARBA" id="ARBA00022475"/>
    </source>
</evidence>
<keyword evidence="9" id="KW-0325">Glycoprotein</keyword>
<keyword evidence="4" id="KW-0732">Signal</keyword>
<evidence type="ECO:0000256" key="7">
    <source>
        <dbReference type="ARBA" id="ARBA00023157"/>
    </source>
</evidence>
<evidence type="ECO:0000256" key="9">
    <source>
        <dbReference type="ARBA" id="ARBA00023180"/>
    </source>
</evidence>
<keyword evidence="3" id="KW-0336">GPI-anchor</keyword>
<dbReference type="CDD" id="cd00063">
    <property type="entry name" value="FN3"/>
    <property type="match status" value="1"/>
</dbReference>
<dbReference type="InterPro" id="IPR050379">
    <property type="entry name" value="Type-I_Cytokine_Rcpt"/>
</dbReference>
<feature type="region of interest" description="Disordered" evidence="11">
    <location>
        <begin position="1"/>
        <end position="37"/>
    </location>
</feature>
<dbReference type="InterPro" id="IPR056621">
    <property type="entry name" value="FN3_IL27B_N"/>
</dbReference>
<evidence type="ECO:0000313" key="14">
    <source>
        <dbReference type="Proteomes" id="UP000830375"/>
    </source>
</evidence>
<evidence type="ECO:0000256" key="6">
    <source>
        <dbReference type="ARBA" id="ARBA00023136"/>
    </source>
</evidence>
<evidence type="ECO:0000256" key="10">
    <source>
        <dbReference type="ARBA" id="ARBA00023288"/>
    </source>
</evidence>
<evidence type="ECO:0000256" key="8">
    <source>
        <dbReference type="ARBA" id="ARBA00023170"/>
    </source>
</evidence>
<dbReference type="InterPro" id="IPR013783">
    <property type="entry name" value="Ig-like_fold"/>
</dbReference>
<dbReference type="PANTHER" id="PTHR23036">
    <property type="entry name" value="CYTOKINE RECEPTOR"/>
    <property type="match status" value="1"/>
</dbReference>
<keyword evidence="10" id="KW-0449">Lipoprotein</keyword>
<keyword evidence="7" id="KW-1015">Disulfide bond</keyword>
<dbReference type="PROSITE" id="PS01354">
    <property type="entry name" value="HEMATOPO_REC_L_F3"/>
    <property type="match status" value="1"/>
</dbReference>
<protein>
    <submittedName>
        <fullName evidence="13">Ciliary neurotrophic factor receptor subunit alpha</fullName>
    </submittedName>
</protein>
<evidence type="ECO:0000256" key="5">
    <source>
        <dbReference type="ARBA" id="ARBA00022737"/>
    </source>
</evidence>
<dbReference type="SUPFAM" id="SSF49265">
    <property type="entry name" value="Fibronectin type III"/>
    <property type="match status" value="2"/>
</dbReference>
<keyword evidence="14" id="KW-1185">Reference proteome</keyword>
<name>A0ABQ8MBH6_LABRO</name>
<dbReference type="InterPro" id="IPR036116">
    <property type="entry name" value="FN3_sf"/>
</dbReference>
<comment type="caution">
    <text evidence="13">The sequence shown here is derived from an EMBL/GenBank/DDBJ whole genome shotgun (WGS) entry which is preliminary data.</text>
</comment>
<evidence type="ECO:0000256" key="4">
    <source>
        <dbReference type="ARBA" id="ARBA00022729"/>
    </source>
</evidence>
<evidence type="ECO:0000259" key="12">
    <source>
        <dbReference type="PROSITE" id="PS50853"/>
    </source>
</evidence>
<evidence type="ECO:0000256" key="1">
    <source>
        <dbReference type="ARBA" id="ARBA00004609"/>
    </source>
</evidence>
<keyword evidence="6" id="KW-0472">Membrane</keyword>
<accession>A0ABQ8MBH6</accession>
<dbReference type="Pfam" id="PF24031">
    <property type="entry name" value="FN3_IL27B_N"/>
    <property type="match status" value="1"/>
</dbReference>
<dbReference type="PANTHER" id="PTHR23036:SF21">
    <property type="entry name" value="CILIARY NEUROTROPHIC FACTOR RECEPTOR SUBUNIT ALPHA"/>
    <property type="match status" value="1"/>
</dbReference>
<feature type="domain" description="Fibronectin type-III" evidence="12">
    <location>
        <begin position="54"/>
        <end position="151"/>
    </location>
</feature>
<dbReference type="Proteomes" id="UP000830375">
    <property type="component" value="Unassembled WGS sequence"/>
</dbReference>
<evidence type="ECO:0000313" key="13">
    <source>
        <dbReference type="EMBL" id="KAI2660089.1"/>
    </source>
</evidence>
<dbReference type="InterPro" id="IPR003961">
    <property type="entry name" value="FN3_dom"/>
</dbReference>
<evidence type="ECO:0000256" key="3">
    <source>
        <dbReference type="ARBA" id="ARBA00022622"/>
    </source>
</evidence>